<organism evidence="2 3">
    <name type="scientific">Bemisia tabaci</name>
    <name type="common">Sweetpotato whitefly</name>
    <name type="synonym">Aleurodes tabaci</name>
    <dbReference type="NCBI Taxonomy" id="7038"/>
    <lineage>
        <taxon>Eukaryota</taxon>
        <taxon>Metazoa</taxon>
        <taxon>Ecdysozoa</taxon>
        <taxon>Arthropoda</taxon>
        <taxon>Hexapoda</taxon>
        <taxon>Insecta</taxon>
        <taxon>Pterygota</taxon>
        <taxon>Neoptera</taxon>
        <taxon>Paraneoptera</taxon>
        <taxon>Hemiptera</taxon>
        <taxon>Sternorrhyncha</taxon>
        <taxon>Aleyrodoidea</taxon>
        <taxon>Aleyrodidae</taxon>
        <taxon>Aleyrodinae</taxon>
        <taxon>Bemisia</taxon>
    </lineage>
</organism>
<gene>
    <name evidence="2" type="ORF">BEMITA_LOCUS185</name>
</gene>
<proteinExistence type="predicted"/>
<dbReference type="Pfam" id="PF24764">
    <property type="entry name" value="rva_4"/>
    <property type="match status" value="1"/>
</dbReference>
<dbReference type="PROSITE" id="PS50994">
    <property type="entry name" value="INTEGRASE"/>
    <property type="match status" value="1"/>
</dbReference>
<dbReference type="PANTHER" id="PTHR46791">
    <property type="entry name" value="EXPRESSED PROTEIN"/>
    <property type="match status" value="1"/>
</dbReference>
<dbReference type="PANTHER" id="PTHR46791:SF4">
    <property type="match status" value="1"/>
</dbReference>
<dbReference type="InterPro" id="IPR036397">
    <property type="entry name" value="RNaseH_sf"/>
</dbReference>
<dbReference type="InterPro" id="IPR012337">
    <property type="entry name" value="RNaseH-like_sf"/>
</dbReference>
<evidence type="ECO:0000313" key="3">
    <source>
        <dbReference type="Proteomes" id="UP001152759"/>
    </source>
</evidence>
<accession>A0AAI8UUD9</accession>
<protein>
    <recommendedName>
        <fullName evidence="1">Integrase catalytic domain-containing protein</fullName>
    </recommendedName>
</protein>
<evidence type="ECO:0000313" key="2">
    <source>
        <dbReference type="EMBL" id="CAH0748592.1"/>
    </source>
</evidence>
<dbReference type="Proteomes" id="UP001152759">
    <property type="component" value="Unassembled WGS sequence"/>
</dbReference>
<dbReference type="GO" id="GO:0003676">
    <property type="term" value="F:nucleic acid binding"/>
    <property type="evidence" value="ECO:0007669"/>
    <property type="project" value="InterPro"/>
</dbReference>
<dbReference type="AlphaFoldDB" id="A0AAI8UUD9"/>
<reference evidence="2" key="1">
    <citation type="submission" date="2021-12" db="EMBL/GenBank/DDBJ databases">
        <authorList>
            <person name="King R."/>
        </authorList>
    </citation>
    <scope>NUCLEOTIDE SEQUENCE</scope>
</reference>
<dbReference type="InterPro" id="IPR058913">
    <property type="entry name" value="Integrase_dom_put"/>
</dbReference>
<dbReference type="SUPFAM" id="SSF53098">
    <property type="entry name" value="Ribonuclease H-like"/>
    <property type="match status" value="1"/>
</dbReference>
<dbReference type="InterPro" id="IPR001584">
    <property type="entry name" value="Integrase_cat-core"/>
</dbReference>
<name>A0AAI8UUD9_BEMTA</name>
<dbReference type="Gene3D" id="3.30.420.10">
    <property type="entry name" value="Ribonuclease H-like superfamily/Ribonuclease H"/>
    <property type="match status" value="1"/>
</dbReference>
<comment type="caution">
    <text evidence="2">The sequence shown here is derived from an EMBL/GenBank/DDBJ whole genome shotgun (WGS) entry which is preliminary data.</text>
</comment>
<dbReference type="EMBL" id="CAKKNF020000046">
    <property type="protein sequence ID" value="CAH0748592.1"/>
    <property type="molecule type" value="Genomic_DNA"/>
</dbReference>
<keyword evidence="3" id="KW-1185">Reference proteome</keyword>
<sequence>MRFFGSLIELYIKTERLRHLTQSCRLEPIGIVMENLEEILATTTTDFHTCTSAIELNDFHVLRIAKPKLDQDITILRELYHIVQNENQQAILKFSIDRLQQLSQDCDKILLQKDEDLFSGVLLQDISIETVMELRKTGIAWSKIATLLGISRRTMYNRRQAFEMKEPNDSLSDEELHTAIHRIHETCPTSGAVYVKGALLATGIRAPLKKVKFFLRHVDPYGTMLRKRLRIRRRQYKVKGANSYWHIDTNHKGISYRMVLHGAVDGHSRKIIYLKLSTNNRADTALKFFNEGVSIHGLPKRVRGDKGVENSYIKLLMLSHLPNSFIEGRSVHNTRIERLWREVNLEVWSTFKDIFSFLKEHELLDEHSELDLLCLLYVYVPRIQQRLDQFTLQWNNHGLSSAQNKTPSQMWLVSMLQQEAENGVSGEESGAENRDDFEERVLDPQDSGFETDEFEEGDFDNHNDAILVPDSNLENTDELQAIFLQLVPDPCIDDGNYGIDHYVLLRNSVS</sequence>
<feature type="domain" description="Integrase catalytic" evidence="1">
    <location>
        <begin position="236"/>
        <end position="415"/>
    </location>
</feature>
<dbReference type="GO" id="GO:0015074">
    <property type="term" value="P:DNA integration"/>
    <property type="evidence" value="ECO:0007669"/>
    <property type="project" value="InterPro"/>
</dbReference>
<evidence type="ECO:0000259" key="1">
    <source>
        <dbReference type="PROSITE" id="PS50994"/>
    </source>
</evidence>